<dbReference type="EMBL" id="CM044705">
    <property type="protein sequence ID" value="KAI5661943.1"/>
    <property type="molecule type" value="Genomic_DNA"/>
</dbReference>
<dbReference type="Proteomes" id="UP001060085">
    <property type="component" value="Linkage Group LG05"/>
</dbReference>
<accession>A0ACC0AR61</accession>
<evidence type="ECO:0000313" key="2">
    <source>
        <dbReference type="Proteomes" id="UP001060085"/>
    </source>
</evidence>
<name>A0ACC0AR61_CATRO</name>
<reference evidence="2" key="1">
    <citation type="journal article" date="2023" name="Nat. Plants">
        <title>Single-cell RNA sequencing provides a high-resolution roadmap for understanding the multicellular compartmentation of specialized metabolism.</title>
        <authorList>
            <person name="Sun S."/>
            <person name="Shen X."/>
            <person name="Li Y."/>
            <person name="Li Y."/>
            <person name="Wang S."/>
            <person name="Li R."/>
            <person name="Zhang H."/>
            <person name="Shen G."/>
            <person name="Guo B."/>
            <person name="Wei J."/>
            <person name="Xu J."/>
            <person name="St-Pierre B."/>
            <person name="Chen S."/>
            <person name="Sun C."/>
        </authorList>
    </citation>
    <scope>NUCLEOTIDE SEQUENCE [LARGE SCALE GENOMIC DNA]</scope>
</reference>
<organism evidence="1 2">
    <name type="scientific">Catharanthus roseus</name>
    <name type="common">Madagascar periwinkle</name>
    <name type="synonym">Vinca rosea</name>
    <dbReference type="NCBI Taxonomy" id="4058"/>
    <lineage>
        <taxon>Eukaryota</taxon>
        <taxon>Viridiplantae</taxon>
        <taxon>Streptophyta</taxon>
        <taxon>Embryophyta</taxon>
        <taxon>Tracheophyta</taxon>
        <taxon>Spermatophyta</taxon>
        <taxon>Magnoliopsida</taxon>
        <taxon>eudicotyledons</taxon>
        <taxon>Gunneridae</taxon>
        <taxon>Pentapetalae</taxon>
        <taxon>asterids</taxon>
        <taxon>lamiids</taxon>
        <taxon>Gentianales</taxon>
        <taxon>Apocynaceae</taxon>
        <taxon>Rauvolfioideae</taxon>
        <taxon>Vinceae</taxon>
        <taxon>Catharanthinae</taxon>
        <taxon>Catharanthus</taxon>
    </lineage>
</organism>
<gene>
    <name evidence="1" type="ORF">M9H77_21266</name>
</gene>
<proteinExistence type="predicted"/>
<comment type="caution">
    <text evidence="1">The sequence shown here is derived from an EMBL/GenBank/DDBJ whole genome shotgun (WGS) entry which is preliminary data.</text>
</comment>
<sequence length="115" mass="13513">MENLEFVGGDMFDKIPHANAIFLKWILHNWEDKDFVKILQNCKKAIPEKDKGVKVIIFDIVLMDSQKHNNDESVYKTQKSMDMDMLVFYGGKERNEKEWATLFQAAGFSDYKIFL</sequence>
<protein>
    <submittedName>
        <fullName evidence="1">Uncharacterized protein</fullName>
    </submittedName>
</protein>
<keyword evidence="2" id="KW-1185">Reference proteome</keyword>
<evidence type="ECO:0000313" key="1">
    <source>
        <dbReference type="EMBL" id="KAI5661943.1"/>
    </source>
</evidence>